<dbReference type="HOGENOM" id="CLU_011332_0_0_1"/>
<feature type="compositionally biased region" description="Polar residues" evidence="7">
    <location>
        <begin position="108"/>
        <end position="123"/>
    </location>
</feature>
<dbReference type="PROSITE" id="PS51158">
    <property type="entry name" value="ALPHA_KINASE"/>
    <property type="match status" value="1"/>
</dbReference>
<evidence type="ECO:0000256" key="6">
    <source>
        <dbReference type="ARBA" id="ARBA00022777"/>
    </source>
</evidence>
<feature type="compositionally biased region" description="Low complexity" evidence="7">
    <location>
        <begin position="139"/>
        <end position="163"/>
    </location>
</feature>
<keyword evidence="11" id="KW-1185">Reference proteome</keyword>
<comment type="subcellular location">
    <subcellularLocation>
        <location evidence="1">Secreted</location>
    </subcellularLocation>
</comment>
<dbReference type="STRING" id="1262450.S3C1N5"/>
<organism evidence="10 11">
    <name type="scientific">Ophiostoma piceae (strain UAMH 11346)</name>
    <name type="common">Sap stain fungus</name>
    <dbReference type="NCBI Taxonomy" id="1262450"/>
    <lineage>
        <taxon>Eukaryota</taxon>
        <taxon>Fungi</taxon>
        <taxon>Dikarya</taxon>
        <taxon>Ascomycota</taxon>
        <taxon>Pezizomycotina</taxon>
        <taxon>Sordariomycetes</taxon>
        <taxon>Sordariomycetidae</taxon>
        <taxon>Ophiostomatales</taxon>
        <taxon>Ophiostomataceae</taxon>
        <taxon>Ophiostoma</taxon>
    </lineage>
</organism>
<dbReference type="GO" id="GO:0004674">
    <property type="term" value="F:protein serine/threonine kinase activity"/>
    <property type="evidence" value="ECO:0007669"/>
    <property type="project" value="UniProtKB-KW"/>
</dbReference>
<proteinExistence type="predicted"/>
<dbReference type="Proteomes" id="UP000016923">
    <property type="component" value="Unassembled WGS sequence"/>
</dbReference>
<reference evidence="10 11" key="1">
    <citation type="journal article" date="2013" name="BMC Genomics">
        <title>The genome and transcriptome of the pine saprophyte Ophiostoma piceae, and a comparison with the bark beetle-associated pine pathogen Grosmannia clavigera.</title>
        <authorList>
            <person name="Haridas S."/>
            <person name="Wang Y."/>
            <person name="Lim L."/>
            <person name="Massoumi Alamouti S."/>
            <person name="Jackman S."/>
            <person name="Docking R."/>
            <person name="Robertson G."/>
            <person name="Birol I."/>
            <person name="Bohlmann J."/>
            <person name="Breuil C."/>
        </authorList>
    </citation>
    <scope>NUCLEOTIDE SEQUENCE [LARGE SCALE GENOMIC DNA]</scope>
    <source>
        <strain evidence="10 11">UAMH 11346</strain>
    </source>
</reference>
<dbReference type="CDD" id="cd00198">
    <property type="entry name" value="vWFA"/>
    <property type="match status" value="1"/>
</dbReference>
<keyword evidence="6 10" id="KW-0418">Kinase</keyword>
<feature type="domain" description="Alpha-type protein kinase" evidence="9">
    <location>
        <begin position="657"/>
        <end position="882"/>
    </location>
</feature>
<dbReference type="SUPFAM" id="SSF56112">
    <property type="entry name" value="Protein kinase-like (PK-like)"/>
    <property type="match status" value="1"/>
</dbReference>
<dbReference type="AlphaFoldDB" id="S3C1N5"/>
<dbReference type="VEuPathDB" id="FungiDB:F503_08167"/>
<evidence type="ECO:0000256" key="1">
    <source>
        <dbReference type="ARBA" id="ARBA00004613"/>
    </source>
</evidence>
<dbReference type="InterPro" id="IPR036465">
    <property type="entry name" value="vWFA_dom_sf"/>
</dbReference>
<evidence type="ECO:0000256" key="3">
    <source>
        <dbReference type="ARBA" id="ARBA00022527"/>
    </source>
</evidence>
<dbReference type="Gene3D" id="3.30.200.20">
    <property type="entry name" value="Phosphorylase Kinase, domain 1"/>
    <property type="match status" value="1"/>
</dbReference>
<accession>S3C1N5</accession>
<dbReference type="InterPro" id="IPR002035">
    <property type="entry name" value="VWF_A"/>
</dbReference>
<protein>
    <submittedName>
        <fullName evidence="10">Mhck ef2 kinase domain family protein</fullName>
    </submittedName>
</protein>
<dbReference type="InterPro" id="IPR052969">
    <property type="entry name" value="Thr-specific_kinase-like"/>
</dbReference>
<feature type="compositionally biased region" description="Polar residues" evidence="7">
    <location>
        <begin position="164"/>
        <end position="175"/>
    </location>
</feature>
<dbReference type="EMBL" id="KE148155">
    <property type="protein sequence ID" value="EPE05636.1"/>
    <property type="molecule type" value="Genomic_DNA"/>
</dbReference>
<keyword evidence="3" id="KW-0723">Serine/threonine-protein kinase</keyword>
<dbReference type="Gene3D" id="3.20.200.10">
    <property type="entry name" value="MHCK/EF2 kinase"/>
    <property type="match status" value="1"/>
</dbReference>
<dbReference type="PROSITE" id="PS50234">
    <property type="entry name" value="VWFA"/>
    <property type="match status" value="1"/>
</dbReference>
<feature type="domain" description="VWFA" evidence="8">
    <location>
        <begin position="237"/>
        <end position="319"/>
    </location>
</feature>
<evidence type="ECO:0000259" key="8">
    <source>
        <dbReference type="PROSITE" id="PS50234"/>
    </source>
</evidence>
<dbReference type="PANTHER" id="PTHR47763">
    <property type="entry name" value="ALPHA-PROTEIN KINASE VWKA"/>
    <property type="match status" value="1"/>
</dbReference>
<evidence type="ECO:0000256" key="7">
    <source>
        <dbReference type="SAM" id="MobiDB-lite"/>
    </source>
</evidence>
<dbReference type="eggNOG" id="ENOG502S4BB">
    <property type="taxonomic scope" value="Eukaryota"/>
</dbReference>
<evidence type="ECO:0000256" key="2">
    <source>
        <dbReference type="ARBA" id="ARBA00022525"/>
    </source>
</evidence>
<dbReference type="Pfam" id="PF02816">
    <property type="entry name" value="Alpha_kinase"/>
    <property type="match status" value="1"/>
</dbReference>
<evidence type="ECO:0000259" key="9">
    <source>
        <dbReference type="PROSITE" id="PS51158"/>
    </source>
</evidence>
<dbReference type="Gene3D" id="3.40.50.410">
    <property type="entry name" value="von Willebrand factor, type A domain"/>
    <property type="match status" value="1"/>
</dbReference>
<gene>
    <name evidence="10" type="ORF">F503_08167</name>
</gene>
<sequence length="1026" mass="113721">MSPPALSSRVSVDGQPPPPYQATPLDAAVTTSNQPEYTHSFPNISPPAFQSRESTLVIPRPPPQSAPPSASRDTFDYGIPVTSNGYPDEKAMLKKKEEMEEQPHGTHFCSTTTGPHLYQNTSPSPLPVHPNHPGGFMDSPFASSPSVASSSSRLSGRLRNSMSQFRSGQGPSQPGMSHHQLEQQRLAQRREMQSRMGPSDAEAELRVMKLKHETMLATAAAGPRIHTGIFKAACSTDLLFLIDATGSMHHCIEAVKVQVKEIVKEINERFFQQADIRVAVVGYRDHGDKVPVEFIDFTSDVDKIFNFLDKLEAKGGYDTAEDVLGGMDKALKASWKYQTRCIMHFADAPAHGSDLNKLKAKDDRFRCPGSEPHNLLYKDILGDMAKAKTNYVFFRINKSCDMMIEAFFEVYLQYTSNCKLHSDNEFFALGQSIARRKKHSNRDLSDKQYLEEKMRSEGGIYFEEASLTGGYDVLRDVIVNGVMASSSRTAVRLSTTLSTGKRTSFTKSKGKPSMPTKLNDLTEDEEVDVFEEAREWQKEPSFRGGAGLGTATTVADTIVEEDEEEWEDEQDAQAPALDDFAEGEGPPPALDDLIERGGSAPDEKIEFEYGPPQWNKKGWLDQTTHFKAFSPDVVDRNALGTDKAGPSENPMGSILDRMIASDDNIGISTNELIICRRTKPFDQGALRLASYARTQESTNPLVIKTFKKKTKRLADLVEDMRIQALCKAYALEFNNLIRDKSHSLDFIVVTCLQPLEAAGKGKAADGSASGEDQFGCMSLEPMLPRENYIKYNNNCGGVCPTESKYNMSAQAFSHFTFERSRGELMVCDLQGVDNILTDPAIHTRDPSRFVLSDTNLGEDGFKLFFSSHRCNALCAKMSLCSQARMFVDNDFEYRTVWPTPTHLSHIDDTILSNEAEKMSVCCANKLCGKIVSMSTAKMTPPSFYWCSRCWPQLKSSTVKRVCDGATATGGAYHEFEVSKFFFESQGQLLPTSCAEHGGTPNLPAHFKSSTFKKLGIFKRLRSGSSA</sequence>
<dbReference type="SMART" id="SM00811">
    <property type="entry name" value="Alpha_kinase"/>
    <property type="match status" value="1"/>
</dbReference>
<dbReference type="Pfam" id="PF25106">
    <property type="entry name" value="VWA_4"/>
    <property type="match status" value="1"/>
</dbReference>
<feature type="compositionally biased region" description="Basic and acidic residues" evidence="7">
    <location>
        <begin position="95"/>
        <end position="104"/>
    </location>
</feature>
<dbReference type="OrthoDB" id="301415at2759"/>
<evidence type="ECO:0000256" key="5">
    <source>
        <dbReference type="ARBA" id="ARBA00022729"/>
    </source>
</evidence>
<dbReference type="InterPro" id="IPR056861">
    <property type="entry name" value="HMCN1-like_VWA"/>
</dbReference>
<feature type="compositionally biased region" description="Polar residues" evidence="7">
    <location>
        <begin position="29"/>
        <end position="43"/>
    </location>
</feature>
<evidence type="ECO:0000313" key="10">
    <source>
        <dbReference type="EMBL" id="EPE05636.1"/>
    </source>
</evidence>
<feature type="region of interest" description="Disordered" evidence="7">
    <location>
        <begin position="95"/>
        <end position="201"/>
    </location>
</feature>
<dbReference type="CDD" id="cd04515">
    <property type="entry name" value="Alpha_kinase"/>
    <property type="match status" value="1"/>
</dbReference>
<keyword evidence="4" id="KW-0808">Transferase</keyword>
<evidence type="ECO:0000313" key="11">
    <source>
        <dbReference type="Proteomes" id="UP000016923"/>
    </source>
</evidence>
<keyword evidence="2" id="KW-0964">Secreted</keyword>
<keyword evidence="5" id="KW-0732">Signal</keyword>
<dbReference type="OMA" id="AHDDNIK"/>
<feature type="region of interest" description="Disordered" evidence="7">
    <location>
        <begin position="1"/>
        <end position="82"/>
    </location>
</feature>
<evidence type="ECO:0000256" key="4">
    <source>
        <dbReference type="ARBA" id="ARBA00022679"/>
    </source>
</evidence>
<dbReference type="SUPFAM" id="SSF53300">
    <property type="entry name" value="vWA-like"/>
    <property type="match status" value="1"/>
</dbReference>
<dbReference type="PANTHER" id="PTHR47763:SF4">
    <property type="entry name" value="ALPHA-PROTEIN KINASE VWKA"/>
    <property type="match status" value="1"/>
</dbReference>
<name>S3C1N5_OPHP1</name>
<dbReference type="InterPro" id="IPR011009">
    <property type="entry name" value="Kinase-like_dom_sf"/>
</dbReference>
<dbReference type="GO" id="GO:0005524">
    <property type="term" value="F:ATP binding"/>
    <property type="evidence" value="ECO:0007669"/>
    <property type="project" value="InterPro"/>
</dbReference>
<dbReference type="InterPro" id="IPR004166">
    <property type="entry name" value="a-kinase_dom"/>
</dbReference>